<evidence type="ECO:0000313" key="4">
    <source>
        <dbReference type="EMBL" id="SHN39519.1"/>
    </source>
</evidence>
<dbReference type="InterPro" id="IPR042070">
    <property type="entry name" value="PucR_C-HTH_sf"/>
</dbReference>
<keyword evidence="5" id="KW-1185">Reference proteome</keyword>
<dbReference type="AlphaFoldDB" id="A0A1M7R366"/>
<dbReference type="STRING" id="134849.SAMN05443668_106302"/>
<dbReference type="Proteomes" id="UP000184440">
    <property type="component" value="Unassembled WGS sequence"/>
</dbReference>
<feature type="domain" description="CdaR GGDEF-like" evidence="3">
    <location>
        <begin position="179"/>
        <end position="288"/>
    </location>
</feature>
<evidence type="ECO:0000259" key="2">
    <source>
        <dbReference type="Pfam" id="PF13556"/>
    </source>
</evidence>
<feature type="domain" description="PucR C-terminal helix-turn-helix" evidence="2">
    <location>
        <begin position="342"/>
        <end position="399"/>
    </location>
</feature>
<sequence>MDEDPVETLRAMERSASLHESLTRLVLSGGDTSAAAEMLAAELGMGVAVLDRDDQVVAVSGHIDVADFARADGAAPPRFDSTGILACAMEQTRRTGRCVTSGLGDGRRASVVAVSGCQSYFGGLVLAHDRSLTAVDLRCLEHAAQIIGLITLTRDAVVEAETGVRGELLTALLTSAQRPTQDLVDRARARGVDLGELTVLLVVEATARHRVRIRRHLDRVAEQWHGLAGDHRGMATLVLPGRDAGVATKEIHDQLRAELGIGSLVVGTDVLPPEPWAHAFTVARRCAQILTRLGSWDRWATTQDLAMYGMVFDPDRTADLNRFLDDTLGALIDYDASRNAELIKTLAAYFQCSGNLTRTSAALHVHPNTLLKRLGRIGTLIGEDWQEPEPALRLHLAVRMFQLALDLGVDRS</sequence>
<dbReference type="InterPro" id="IPR041522">
    <property type="entry name" value="CdaR_GGDEF"/>
</dbReference>
<dbReference type="RefSeq" id="WP_073259653.1">
    <property type="nucleotide sequence ID" value="NZ_FRCS01000006.1"/>
</dbReference>
<reference evidence="4 5" key="1">
    <citation type="submission" date="2016-11" db="EMBL/GenBank/DDBJ databases">
        <authorList>
            <person name="Jaros S."/>
            <person name="Januszkiewicz K."/>
            <person name="Wedrychowicz H."/>
        </authorList>
    </citation>
    <scope>NUCLEOTIDE SEQUENCE [LARGE SCALE GENOMIC DNA]</scope>
    <source>
        <strain evidence="4 5">DSM 46144</strain>
    </source>
</reference>
<organism evidence="4 5">
    <name type="scientific">Cryptosporangium aurantiacum</name>
    <dbReference type="NCBI Taxonomy" id="134849"/>
    <lineage>
        <taxon>Bacteria</taxon>
        <taxon>Bacillati</taxon>
        <taxon>Actinomycetota</taxon>
        <taxon>Actinomycetes</taxon>
        <taxon>Cryptosporangiales</taxon>
        <taxon>Cryptosporangiaceae</taxon>
        <taxon>Cryptosporangium</taxon>
    </lineage>
</organism>
<dbReference type="EMBL" id="FRCS01000006">
    <property type="protein sequence ID" value="SHN39519.1"/>
    <property type="molecule type" value="Genomic_DNA"/>
</dbReference>
<dbReference type="InterPro" id="IPR025736">
    <property type="entry name" value="PucR_C-HTH_dom"/>
</dbReference>
<dbReference type="InterPro" id="IPR051448">
    <property type="entry name" value="CdaR-like_regulators"/>
</dbReference>
<comment type="similarity">
    <text evidence="1">Belongs to the CdaR family.</text>
</comment>
<protein>
    <submittedName>
        <fullName evidence="4">PucR C-terminal helix-turn-helix domain-containing protein</fullName>
    </submittedName>
</protein>
<evidence type="ECO:0000259" key="3">
    <source>
        <dbReference type="Pfam" id="PF17853"/>
    </source>
</evidence>
<proteinExistence type="inferred from homology"/>
<dbReference type="PANTHER" id="PTHR33744">
    <property type="entry name" value="CARBOHYDRATE DIACID REGULATOR"/>
    <property type="match status" value="1"/>
</dbReference>
<dbReference type="Gene3D" id="1.10.10.2840">
    <property type="entry name" value="PucR C-terminal helix-turn-helix domain"/>
    <property type="match status" value="1"/>
</dbReference>
<gene>
    <name evidence="4" type="ORF">SAMN05443668_106302</name>
</gene>
<dbReference type="Pfam" id="PF17853">
    <property type="entry name" value="GGDEF_2"/>
    <property type="match status" value="1"/>
</dbReference>
<accession>A0A1M7R366</accession>
<evidence type="ECO:0000256" key="1">
    <source>
        <dbReference type="ARBA" id="ARBA00006754"/>
    </source>
</evidence>
<name>A0A1M7R366_9ACTN</name>
<dbReference type="Pfam" id="PF13556">
    <property type="entry name" value="HTH_30"/>
    <property type="match status" value="1"/>
</dbReference>
<evidence type="ECO:0000313" key="5">
    <source>
        <dbReference type="Proteomes" id="UP000184440"/>
    </source>
</evidence>
<dbReference type="PANTHER" id="PTHR33744:SF1">
    <property type="entry name" value="DNA-BINDING TRANSCRIPTIONAL ACTIVATOR ADER"/>
    <property type="match status" value="1"/>
</dbReference>